<proteinExistence type="predicted"/>
<protein>
    <submittedName>
        <fullName evidence="2">Uncharacterized protein</fullName>
    </submittedName>
</protein>
<organism evidence="2 3">
    <name type="scientific">Mycena venus</name>
    <dbReference type="NCBI Taxonomy" id="2733690"/>
    <lineage>
        <taxon>Eukaryota</taxon>
        <taxon>Fungi</taxon>
        <taxon>Dikarya</taxon>
        <taxon>Basidiomycota</taxon>
        <taxon>Agaricomycotina</taxon>
        <taxon>Agaricomycetes</taxon>
        <taxon>Agaricomycetidae</taxon>
        <taxon>Agaricales</taxon>
        <taxon>Marasmiineae</taxon>
        <taxon>Mycenaceae</taxon>
        <taxon>Mycena</taxon>
    </lineage>
</organism>
<accession>A0A8H7CRZ4</accession>
<reference evidence="2" key="1">
    <citation type="submission" date="2020-05" db="EMBL/GenBank/DDBJ databases">
        <title>Mycena genomes resolve the evolution of fungal bioluminescence.</title>
        <authorList>
            <person name="Tsai I.J."/>
        </authorList>
    </citation>
    <scope>NUCLEOTIDE SEQUENCE</scope>
    <source>
        <strain evidence="2">CCC161011</strain>
    </source>
</reference>
<keyword evidence="3" id="KW-1185">Reference proteome</keyword>
<feature type="region of interest" description="Disordered" evidence="1">
    <location>
        <begin position="1"/>
        <end position="29"/>
    </location>
</feature>
<dbReference type="OrthoDB" id="3094643at2759"/>
<name>A0A8H7CRZ4_9AGAR</name>
<comment type="caution">
    <text evidence="2">The sequence shown here is derived from an EMBL/GenBank/DDBJ whole genome shotgun (WGS) entry which is preliminary data.</text>
</comment>
<dbReference type="AlphaFoldDB" id="A0A8H7CRZ4"/>
<dbReference type="EMBL" id="JACAZI010000013">
    <property type="protein sequence ID" value="KAF7345986.1"/>
    <property type="molecule type" value="Genomic_DNA"/>
</dbReference>
<sequence>MRSNAGSAKYVLRSTSAAGTGMPRHTQSDSQTIHNYIHGGVGGHGGAGHVQGIGGRGGAGEGPTFNYSIRANRFTLNNHNIDSEAEFSLESSSDDHESPSAPYVSEFRTFPIGDINLIKEIRWGGQSGVVDRYRQGPSLRQMYSAKVGDRCMTIAMYQGDRAEEEWRKEVAKYKLIR</sequence>
<dbReference type="Proteomes" id="UP000620124">
    <property type="component" value="Unassembled WGS sequence"/>
</dbReference>
<evidence type="ECO:0000313" key="3">
    <source>
        <dbReference type="Proteomes" id="UP000620124"/>
    </source>
</evidence>
<evidence type="ECO:0000313" key="2">
    <source>
        <dbReference type="EMBL" id="KAF7345986.1"/>
    </source>
</evidence>
<evidence type="ECO:0000256" key="1">
    <source>
        <dbReference type="SAM" id="MobiDB-lite"/>
    </source>
</evidence>
<gene>
    <name evidence="2" type="ORF">MVEN_01621200</name>
</gene>